<keyword evidence="3" id="KW-0269">Exonuclease</keyword>
<keyword evidence="1" id="KW-0540">Nuclease</keyword>
<dbReference type="SUPFAM" id="SSF53098">
    <property type="entry name" value="Ribonuclease H-like"/>
    <property type="match status" value="1"/>
</dbReference>
<dbReference type="AlphaFoldDB" id="A0A6C0I264"/>
<dbReference type="EMBL" id="MN740077">
    <property type="protein sequence ID" value="QHT86879.1"/>
    <property type="molecule type" value="Genomic_DNA"/>
</dbReference>
<proteinExistence type="predicted"/>
<dbReference type="InterPro" id="IPR012337">
    <property type="entry name" value="RNaseH-like_sf"/>
</dbReference>
<sequence length="220" mass="25713">MRVICFDTETTGLPENRNTSIYETSKWPHIVQLSFMVYDVEKKEIVEEYDEIIKIDEGVVLTPKSVEIHGISRDVISERGVPISDALLAFKRALNSCERCVGHNISFDKRLLIVEAIRNKGFDSSDNSYVQFQFKNEFCTMLKSVEICKIEKFRGDGTIYFKYPTLIELHYHLFKKTPNNVHNSKVDVLICLRCYCKLAHNQDLSCESRQFRRMYRECCN</sequence>
<reference evidence="5" key="1">
    <citation type="journal article" date="2020" name="Nature">
        <title>Giant virus diversity and host interactions through global metagenomics.</title>
        <authorList>
            <person name="Schulz F."/>
            <person name="Roux S."/>
            <person name="Paez-Espino D."/>
            <person name="Jungbluth S."/>
            <person name="Walsh D.A."/>
            <person name="Denef V.J."/>
            <person name="McMahon K.D."/>
            <person name="Konstantinidis K.T."/>
            <person name="Eloe-Fadrosh E.A."/>
            <person name="Kyrpides N.C."/>
            <person name="Woyke T."/>
        </authorList>
    </citation>
    <scope>NUCLEOTIDE SEQUENCE</scope>
    <source>
        <strain evidence="5">GVMAG-M-3300023184-18</strain>
    </source>
</reference>
<organism evidence="5">
    <name type="scientific">viral metagenome</name>
    <dbReference type="NCBI Taxonomy" id="1070528"/>
    <lineage>
        <taxon>unclassified sequences</taxon>
        <taxon>metagenomes</taxon>
        <taxon>organismal metagenomes</taxon>
    </lineage>
</organism>
<evidence type="ECO:0000256" key="2">
    <source>
        <dbReference type="ARBA" id="ARBA00022801"/>
    </source>
</evidence>
<dbReference type="PANTHER" id="PTHR30231:SF4">
    <property type="entry name" value="PROTEIN NEN2"/>
    <property type="match status" value="1"/>
</dbReference>
<evidence type="ECO:0000256" key="1">
    <source>
        <dbReference type="ARBA" id="ARBA00022722"/>
    </source>
</evidence>
<dbReference type="PANTHER" id="PTHR30231">
    <property type="entry name" value="DNA POLYMERASE III SUBUNIT EPSILON"/>
    <property type="match status" value="1"/>
</dbReference>
<feature type="domain" description="Exonuclease" evidence="4">
    <location>
        <begin position="2"/>
        <end position="204"/>
    </location>
</feature>
<dbReference type="CDD" id="cd06127">
    <property type="entry name" value="DEDDh"/>
    <property type="match status" value="1"/>
</dbReference>
<keyword evidence="2" id="KW-0378">Hydrolase</keyword>
<name>A0A6C0I264_9ZZZZ</name>
<dbReference type="Pfam" id="PF00929">
    <property type="entry name" value="RNase_T"/>
    <property type="match status" value="1"/>
</dbReference>
<protein>
    <recommendedName>
        <fullName evidence="4">Exonuclease domain-containing protein</fullName>
    </recommendedName>
</protein>
<accession>A0A6C0I264</accession>
<evidence type="ECO:0000256" key="3">
    <source>
        <dbReference type="ARBA" id="ARBA00022839"/>
    </source>
</evidence>
<evidence type="ECO:0000259" key="4">
    <source>
        <dbReference type="SMART" id="SM00479"/>
    </source>
</evidence>
<dbReference type="GO" id="GO:0008408">
    <property type="term" value="F:3'-5' exonuclease activity"/>
    <property type="evidence" value="ECO:0007669"/>
    <property type="project" value="TreeGrafter"/>
</dbReference>
<dbReference type="InterPro" id="IPR013520">
    <property type="entry name" value="Ribonucl_H"/>
</dbReference>
<dbReference type="Gene3D" id="3.30.420.10">
    <property type="entry name" value="Ribonuclease H-like superfamily/Ribonuclease H"/>
    <property type="match status" value="1"/>
</dbReference>
<dbReference type="GO" id="GO:0003676">
    <property type="term" value="F:nucleic acid binding"/>
    <property type="evidence" value="ECO:0007669"/>
    <property type="project" value="InterPro"/>
</dbReference>
<dbReference type="SMART" id="SM00479">
    <property type="entry name" value="EXOIII"/>
    <property type="match status" value="1"/>
</dbReference>
<evidence type="ECO:0000313" key="5">
    <source>
        <dbReference type="EMBL" id="QHT86879.1"/>
    </source>
</evidence>
<dbReference type="InterPro" id="IPR036397">
    <property type="entry name" value="RNaseH_sf"/>
</dbReference>